<dbReference type="Proteomes" id="UP000005240">
    <property type="component" value="Unassembled WGS sequence"/>
</dbReference>
<sequence length="377" mass="40541">MRPSKSIGTDDSLGVCNSACFPSRSKILQRVPGIAGRIDVISANSQLCPIDNAGRPKAHHSKYCAPETLRRIDAIDRLWVGLNENGSVGGRGLTGRLTGYIRPDEAIDSLELIFPPTSPSVELAIMLSSSHHCTLLTMVLAGAWLAPTSLAVSCDYDVVDRKQCAQAVSQIVYDQPKNVLDRVSSRFAKLSGNCTISVLNPNKDVVTKQQIEAGFTSIFDKCQPWTGQSPLFNSVYLQVQDHQSGHDTDYFAPEKLTCGLNSNAPLTLDKDCQTAFKSIPVDNKGRMLGDKGQPTSSILKTLNTCTVHIYTTDDSPLIAKKSEIGSVVSKTIKECQGKSGVIGLTKGGGGNNGLTVIKVRSSKRCGSKTDSEGQFCF</sequence>
<gene>
    <name evidence="1" type="ORF">PTTG_12291</name>
</gene>
<evidence type="ECO:0000313" key="1">
    <source>
        <dbReference type="EMBL" id="OAV86906.1"/>
    </source>
</evidence>
<dbReference type="VEuPathDB" id="FungiDB:PTTG_12291"/>
<organism evidence="1">
    <name type="scientific">Puccinia triticina (isolate 1-1 / race 1 (BBBD))</name>
    <name type="common">Brown leaf rust fungus</name>
    <dbReference type="NCBI Taxonomy" id="630390"/>
    <lineage>
        <taxon>Eukaryota</taxon>
        <taxon>Fungi</taxon>
        <taxon>Dikarya</taxon>
        <taxon>Basidiomycota</taxon>
        <taxon>Pucciniomycotina</taxon>
        <taxon>Pucciniomycetes</taxon>
        <taxon>Pucciniales</taxon>
        <taxon>Pucciniaceae</taxon>
        <taxon>Puccinia</taxon>
    </lineage>
</organism>
<name>A0A180G2H9_PUCT1</name>
<evidence type="ECO:0000313" key="2">
    <source>
        <dbReference type="EnsemblFungi" id="PTTG_12291-t43_1-p1"/>
    </source>
</evidence>
<dbReference type="AlphaFoldDB" id="A0A180G2H9"/>
<keyword evidence="3" id="KW-1185">Reference proteome</keyword>
<dbReference type="EnsemblFungi" id="PTTG_12291-t43_1">
    <property type="protein sequence ID" value="PTTG_12291-t43_1-p1"/>
    <property type="gene ID" value="PTTG_12291"/>
</dbReference>
<evidence type="ECO:0000313" key="3">
    <source>
        <dbReference type="Proteomes" id="UP000005240"/>
    </source>
</evidence>
<protein>
    <submittedName>
        <fullName evidence="1 2">Uncharacterized protein</fullName>
    </submittedName>
</protein>
<proteinExistence type="predicted"/>
<reference evidence="1" key="1">
    <citation type="submission" date="2009-11" db="EMBL/GenBank/DDBJ databases">
        <authorList>
            <consortium name="The Broad Institute Genome Sequencing Platform"/>
            <person name="Ward D."/>
            <person name="Feldgarden M."/>
            <person name="Earl A."/>
            <person name="Young S.K."/>
            <person name="Zeng Q."/>
            <person name="Koehrsen M."/>
            <person name="Alvarado L."/>
            <person name="Berlin A."/>
            <person name="Bochicchio J."/>
            <person name="Borenstein D."/>
            <person name="Chapman S.B."/>
            <person name="Chen Z."/>
            <person name="Engels R."/>
            <person name="Freedman E."/>
            <person name="Gellesch M."/>
            <person name="Goldberg J."/>
            <person name="Griggs A."/>
            <person name="Gujja S."/>
            <person name="Heilman E."/>
            <person name="Heiman D."/>
            <person name="Hepburn T."/>
            <person name="Howarth C."/>
            <person name="Jen D."/>
            <person name="Larson L."/>
            <person name="Lewis B."/>
            <person name="Mehta T."/>
            <person name="Park D."/>
            <person name="Pearson M."/>
            <person name="Roberts A."/>
            <person name="Saif S."/>
            <person name="Shea T."/>
            <person name="Shenoy N."/>
            <person name="Sisk P."/>
            <person name="Stolte C."/>
            <person name="Sykes S."/>
            <person name="Thomson T."/>
            <person name="Walk T."/>
            <person name="White J."/>
            <person name="Yandava C."/>
            <person name="Izard J."/>
            <person name="Baranova O.V."/>
            <person name="Blanton J.M."/>
            <person name="Tanner A.C."/>
            <person name="Dewhirst F.E."/>
            <person name="Haas B."/>
            <person name="Nusbaum C."/>
            <person name="Birren B."/>
        </authorList>
    </citation>
    <scope>NUCLEOTIDE SEQUENCE [LARGE SCALE GENOMIC DNA]</scope>
    <source>
        <strain evidence="1">1-1 BBBD Race 1</strain>
    </source>
</reference>
<dbReference type="EMBL" id="ADAS02000723">
    <property type="protein sequence ID" value="OAV86906.1"/>
    <property type="molecule type" value="Genomic_DNA"/>
</dbReference>
<reference evidence="1" key="2">
    <citation type="submission" date="2016-05" db="EMBL/GenBank/DDBJ databases">
        <title>Comparative analysis highlights variable genome content of wheat rusts and divergence of the mating loci.</title>
        <authorList>
            <person name="Cuomo C.A."/>
            <person name="Bakkeren G."/>
            <person name="Szabo L."/>
            <person name="Khalil H."/>
            <person name="Joly D."/>
            <person name="Goldberg J."/>
            <person name="Young S."/>
            <person name="Zeng Q."/>
            <person name="Fellers J."/>
        </authorList>
    </citation>
    <scope>NUCLEOTIDE SEQUENCE [LARGE SCALE GENOMIC DNA]</scope>
    <source>
        <strain evidence="1">1-1 BBBD Race 1</strain>
    </source>
</reference>
<accession>A0A180G2H9</accession>
<reference evidence="2 3" key="3">
    <citation type="journal article" date="2017" name="G3 (Bethesda)">
        <title>Comparative analysis highlights variable genome content of wheat rusts and divergence of the mating loci.</title>
        <authorList>
            <person name="Cuomo C.A."/>
            <person name="Bakkeren G."/>
            <person name="Khalil H.B."/>
            <person name="Panwar V."/>
            <person name="Joly D."/>
            <person name="Linning R."/>
            <person name="Sakthikumar S."/>
            <person name="Song X."/>
            <person name="Adiconis X."/>
            <person name="Fan L."/>
            <person name="Goldberg J.M."/>
            <person name="Levin J.Z."/>
            <person name="Young S."/>
            <person name="Zeng Q."/>
            <person name="Anikster Y."/>
            <person name="Bruce M."/>
            <person name="Wang M."/>
            <person name="Yin C."/>
            <person name="McCallum B."/>
            <person name="Szabo L.J."/>
            <person name="Hulbert S."/>
            <person name="Chen X."/>
            <person name="Fellers J.P."/>
        </authorList>
    </citation>
    <scope>NUCLEOTIDE SEQUENCE</scope>
    <source>
        <strain evidence="2">isolate 1-1 / race 1 (BBBD)</strain>
        <strain evidence="3">Isolate 1-1 / race 1 (BBBD)</strain>
    </source>
</reference>
<reference evidence="2" key="4">
    <citation type="submission" date="2025-05" db="UniProtKB">
        <authorList>
            <consortium name="EnsemblFungi"/>
        </authorList>
    </citation>
    <scope>IDENTIFICATION</scope>
    <source>
        <strain evidence="2">isolate 1-1 / race 1 (BBBD)</strain>
    </source>
</reference>